<feature type="region of interest" description="Disordered" evidence="1">
    <location>
        <begin position="108"/>
        <end position="130"/>
    </location>
</feature>
<evidence type="ECO:0000313" key="3">
    <source>
        <dbReference type="Proteomes" id="UP000325081"/>
    </source>
</evidence>
<proteinExistence type="predicted"/>
<feature type="compositionally biased region" description="Basic and acidic residues" evidence="1">
    <location>
        <begin position="112"/>
        <end position="130"/>
    </location>
</feature>
<protein>
    <submittedName>
        <fullName evidence="2">ROP uanine nucleotide exchange factor 10</fullName>
    </submittedName>
</protein>
<organism evidence="2 3">
    <name type="scientific">Striga asiatica</name>
    <name type="common">Asiatic witchweed</name>
    <name type="synonym">Buchnera asiatica</name>
    <dbReference type="NCBI Taxonomy" id="4170"/>
    <lineage>
        <taxon>Eukaryota</taxon>
        <taxon>Viridiplantae</taxon>
        <taxon>Streptophyta</taxon>
        <taxon>Embryophyta</taxon>
        <taxon>Tracheophyta</taxon>
        <taxon>Spermatophyta</taxon>
        <taxon>Magnoliopsida</taxon>
        <taxon>eudicotyledons</taxon>
        <taxon>Gunneridae</taxon>
        <taxon>Pentapetalae</taxon>
        <taxon>asterids</taxon>
        <taxon>lamiids</taxon>
        <taxon>Lamiales</taxon>
        <taxon>Orobanchaceae</taxon>
        <taxon>Buchnereae</taxon>
        <taxon>Striga</taxon>
    </lineage>
</organism>
<dbReference type="Proteomes" id="UP000325081">
    <property type="component" value="Unassembled WGS sequence"/>
</dbReference>
<dbReference type="AlphaFoldDB" id="A0A5A7PYS9"/>
<evidence type="ECO:0000256" key="1">
    <source>
        <dbReference type="SAM" id="MobiDB-lite"/>
    </source>
</evidence>
<name>A0A5A7PYS9_STRAF</name>
<reference evidence="3" key="1">
    <citation type="journal article" date="2019" name="Curr. Biol.">
        <title>Genome Sequence of Striga asiatica Provides Insight into the Evolution of Plant Parasitism.</title>
        <authorList>
            <person name="Yoshida S."/>
            <person name="Kim S."/>
            <person name="Wafula E.K."/>
            <person name="Tanskanen J."/>
            <person name="Kim Y.M."/>
            <person name="Honaas L."/>
            <person name="Yang Z."/>
            <person name="Spallek T."/>
            <person name="Conn C.E."/>
            <person name="Ichihashi Y."/>
            <person name="Cheong K."/>
            <person name="Cui S."/>
            <person name="Der J.P."/>
            <person name="Gundlach H."/>
            <person name="Jiao Y."/>
            <person name="Hori C."/>
            <person name="Ishida J.K."/>
            <person name="Kasahara H."/>
            <person name="Kiba T."/>
            <person name="Kim M.S."/>
            <person name="Koo N."/>
            <person name="Laohavisit A."/>
            <person name="Lee Y.H."/>
            <person name="Lumba S."/>
            <person name="McCourt P."/>
            <person name="Mortimer J.C."/>
            <person name="Mutuku J.M."/>
            <person name="Nomura T."/>
            <person name="Sasaki-Sekimoto Y."/>
            <person name="Seto Y."/>
            <person name="Wang Y."/>
            <person name="Wakatake T."/>
            <person name="Sakakibara H."/>
            <person name="Demura T."/>
            <person name="Yamaguchi S."/>
            <person name="Yoneyama K."/>
            <person name="Manabe R.I."/>
            <person name="Nelson D.C."/>
            <person name="Schulman A.H."/>
            <person name="Timko M.P."/>
            <person name="dePamphilis C.W."/>
            <person name="Choi D."/>
            <person name="Shirasu K."/>
        </authorList>
    </citation>
    <scope>NUCLEOTIDE SEQUENCE [LARGE SCALE GENOMIC DNA]</scope>
    <source>
        <strain evidence="3">cv. UVA1</strain>
    </source>
</reference>
<keyword evidence="3" id="KW-1185">Reference proteome</keyword>
<dbReference type="EMBL" id="BKCP01005405">
    <property type="protein sequence ID" value="GER37702.1"/>
    <property type="molecule type" value="Genomic_DNA"/>
</dbReference>
<comment type="caution">
    <text evidence="2">The sequence shown here is derived from an EMBL/GenBank/DDBJ whole genome shotgun (WGS) entry which is preliminary data.</text>
</comment>
<evidence type="ECO:0000313" key="2">
    <source>
        <dbReference type="EMBL" id="GER37702.1"/>
    </source>
</evidence>
<gene>
    <name evidence="2" type="ORF">STAS_14128</name>
</gene>
<sequence>MPFEPSKQFKIREDVVVGVGTEGRSGGWSPETGWTVAVRGARCRWVVGGAAAVVDRARRCRDDGGRRSGLRSFRSRGARIAGVESELVSHRTERGRWARRSRRCVVASPEGAGRRSSELGASGEREMSGVFEMRERRKSCDLGVREEREKN</sequence>
<accession>A0A5A7PYS9</accession>